<protein>
    <submittedName>
        <fullName evidence="1">Uncharacterized protein</fullName>
    </submittedName>
</protein>
<proteinExistence type="predicted"/>
<gene>
    <name evidence="1" type="ORF">M413DRAFT_28887</name>
</gene>
<dbReference type="STRING" id="686832.A0A0C3C9Z7"/>
<dbReference type="Proteomes" id="UP000053424">
    <property type="component" value="Unassembled WGS sequence"/>
</dbReference>
<evidence type="ECO:0000313" key="1">
    <source>
        <dbReference type="EMBL" id="KIM40421.1"/>
    </source>
</evidence>
<organism evidence="1 2">
    <name type="scientific">Hebeloma cylindrosporum</name>
    <dbReference type="NCBI Taxonomy" id="76867"/>
    <lineage>
        <taxon>Eukaryota</taxon>
        <taxon>Fungi</taxon>
        <taxon>Dikarya</taxon>
        <taxon>Basidiomycota</taxon>
        <taxon>Agaricomycotina</taxon>
        <taxon>Agaricomycetes</taxon>
        <taxon>Agaricomycetidae</taxon>
        <taxon>Agaricales</taxon>
        <taxon>Agaricineae</taxon>
        <taxon>Hymenogastraceae</taxon>
        <taxon>Hebeloma</taxon>
    </lineage>
</organism>
<dbReference type="HOGENOM" id="CLU_356408_0_0_1"/>
<evidence type="ECO:0000313" key="2">
    <source>
        <dbReference type="Proteomes" id="UP000053424"/>
    </source>
</evidence>
<dbReference type="SUPFAM" id="SSF55486">
    <property type="entry name" value="Metalloproteases ('zincins'), catalytic domain"/>
    <property type="match status" value="1"/>
</dbReference>
<reference evidence="1 2" key="1">
    <citation type="submission" date="2014-04" db="EMBL/GenBank/DDBJ databases">
        <authorList>
            <consortium name="DOE Joint Genome Institute"/>
            <person name="Kuo A."/>
            <person name="Gay G."/>
            <person name="Dore J."/>
            <person name="Kohler A."/>
            <person name="Nagy L.G."/>
            <person name="Floudas D."/>
            <person name="Copeland A."/>
            <person name="Barry K.W."/>
            <person name="Cichocki N."/>
            <person name="Veneault-Fourrey C."/>
            <person name="LaButti K."/>
            <person name="Lindquist E.A."/>
            <person name="Lipzen A."/>
            <person name="Lundell T."/>
            <person name="Morin E."/>
            <person name="Murat C."/>
            <person name="Sun H."/>
            <person name="Tunlid A."/>
            <person name="Henrissat B."/>
            <person name="Grigoriev I.V."/>
            <person name="Hibbett D.S."/>
            <person name="Martin F."/>
            <person name="Nordberg H.P."/>
            <person name="Cantor M.N."/>
            <person name="Hua S.X."/>
        </authorList>
    </citation>
    <scope>NUCLEOTIDE SEQUENCE [LARGE SCALE GENOMIC DNA]</scope>
    <source>
        <strain evidence="2">h7</strain>
    </source>
</reference>
<name>A0A0C3C9Z7_HEBCY</name>
<dbReference type="OrthoDB" id="4138164at2759"/>
<dbReference type="EMBL" id="KN831783">
    <property type="protein sequence ID" value="KIM40421.1"/>
    <property type="molecule type" value="Genomic_DNA"/>
</dbReference>
<accession>A0A0C3C9Z7</accession>
<dbReference type="AlphaFoldDB" id="A0A0C3C9Z7"/>
<reference evidence="2" key="2">
    <citation type="submission" date="2015-01" db="EMBL/GenBank/DDBJ databases">
        <title>Evolutionary Origins and Diversification of the Mycorrhizal Mutualists.</title>
        <authorList>
            <consortium name="DOE Joint Genome Institute"/>
            <consortium name="Mycorrhizal Genomics Consortium"/>
            <person name="Kohler A."/>
            <person name="Kuo A."/>
            <person name="Nagy L.G."/>
            <person name="Floudas D."/>
            <person name="Copeland A."/>
            <person name="Barry K.W."/>
            <person name="Cichocki N."/>
            <person name="Veneault-Fourrey C."/>
            <person name="LaButti K."/>
            <person name="Lindquist E.A."/>
            <person name="Lipzen A."/>
            <person name="Lundell T."/>
            <person name="Morin E."/>
            <person name="Murat C."/>
            <person name="Riley R."/>
            <person name="Ohm R."/>
            <person name="Sun H."/>
            <person name="Tunlid A."/>
            <person name="Henrissat B."/>
            <person name="Grigoriev I.V."/>
            <person name="Hibbett D.S."/>
            <person name="Martin F."/>
        </authorList>
    </citation>
    <scope>NUCLEOTIDE SEQUENCE [LARGE SCALE GENOMIC DNA]</scope>
    <source>
        <strain evidence="2">h7</strain>
    </source>
</reference>
<keyword evidence="2" id="KW-1185">Reference proteome</keyword>
<sequence length="787" mass="83808">MDHKRGAPRFRSNRQALALGPAPFAFILCAFNDIPLPKIPKSQFFNFVTQYGRGGLYDYWRDISYGQIDLSGSEVFGWYQMKYSFFRDGLDPFKNGTQGRRAWIAEAIRLAGDNGVDLSRFYGVIVAVNAYGVDDSSAGRNTVLQVGGSWGQSNWKWCNKCEGLTFAGGAGDCPAGGVHDHNGSADYSLALNDPIFQGQDGWKWCNKCQGICFSGGADLGPCPNGGKHDHTGSGNYKLAFGKVGFGGQNQWKWCNKCQVLSFSGDSTQGPCPGGGVHDHTGSGDYTMVVNGSNMNDSFNAHETGHCLGLAHSWSAGPDVEYGDPWDIMSAMRVRTFDNKIHSPAGPGINAPTLQKMGWFSDDRVFTYKVAPSRGLSTVKLVALNRAEDSGYLMARVLTPDHVYTVEFRRATGWDAGIGGDTVLIHELRSNYTTGQRNWQWCNKCQGLTFTGNAVCPGGAVHDHSRSANYSLAADGTGQTGWKWCAKCQSLSFTGKSGDVSTCPAGGAHNTTSSANYGLQLNNSKAEGQKDWKWCCKCQGLTFAANSTMGACSVGGVHDHSGSGNYTLATGASVGQDQWRWCSKCQGLAYDGYSVCAAGGAHTHVGSGDYSLPLDDPTASGQDKWKWCSKCYGLAYAGTPSPGPCPAKGNHEHGGSGNYTLNGGGGENGQNKWSWCKKCQLLAYSGNGSGPCPAGGNHDHVGSGDYTLANFAADRTFLIKAGWQTGDVFTDEPRGVRISIGAMDSAAGTVTITVGPLPKSHNPILPVVGDSAMTLVKRMEEVALDGCG</sequence>